<sequence length="100" mass="11112">MTPPDLNDGPLAVIEEEARAMAQCFGIGNPAEAAASLIDRILMRLGGAHIYVPKKSTQKREQIHYEIQSRFNGGNLFELARQYGLTPRHVRRIIAGRKLG</sequence>
<accession>A0A3P3E898</accession>
<dbReference type="Proteomes" id="UP000271590">
    <property type="component" value="Unassembled WGS sequence"/>
</dbReference>
<dbReference type="InterPro" id="IPR052411">
    <property type="entry name" value="c-mor_Regulatory_Protein"/>
</dbReference>
<gene>
    <name evidence="2" type="ORF">EH244_26980</name>
</gene>
<dbReference type="AlphaFoldDB" id="A0A3P3E898"/>
<feature type="domain" description="Mor transcription activator" evidence="1">
    <location>
        <begin position="27"/>
        <end position="95"/>
    </location>
</feature>
<comment type="caution">
    <text evidence="2">The sequence shown here is derived from an EMBL/GenBank/DDBJ whole genome shotgun (WGS) entry which is preliminary data.</text>
</comment>
<organism evidence="2 3">
    <name type="scientific">Variovorax beijingensis</name>
    <dbReference type="NCBI Taxonomy" id="2496117"/>
    <lineage>
        <taxon>Bacteria</taxon>
        <taxon>Pseudomonadati</taxon>
        <taxon>Pseudomonadota</taxon>
        <taxon>Betaproteobacteria</taxon>
        <taxon>Burkholderiales</taxon>
        <taxon>Comamonadaceae</taxon>
        <taxon>Variovorax</taxon>
    </lineage>
</organism>
<dbReference type="PANTHER" id="PTHR37812">
    <property type="entry name" value="MU-LIKE PROPHAGE FLUMU PROTEIN C"/>
    <property type="match status" value="1"/>
</dbReference>
<dbReference type="RefSeq" id="WP_124961383.1">
    <property type="nucleotide sequence ID" value="NZ_RQXU01000025.1"/>
</dbReference>
<evidence type="ECO:0000313" key="3">
    <source>
        <dbReference type="Proteomes" id="UP000271590"/>
    </source>
</evidence>
<reference evidence="2 3" key="1">
    <citation type="submission" date="2018-11" db="EMBL/GenBank/DDBJ databases">
        <title>The genome of Variovorax sp T529.</title>
        <authorList>
            <person name="Gao J."/>
        </authorList>
    </citation>
    <scope>NUCLEOTIDE SEQUENCE [LARGE SCALE GENOMIC DNA]</scope>
    <source>
        <strain evidence="2 3">T529</strain>
    </source>
</reference>
<dbReference type="Pfam" id="PF08765">
    <property type="entry name" value="Mor"/>
    <property type="match status" value="1"/>
</dbReference>
<dbReference type="PANTHER" id="PTHR37812:SF1">
    <property type="entry name" value="MU-LIKE PROPHAGE FLUMU PROTEIN C"/>
    <property type="match status" value="1"/>
</dbReference>
<evidence type="ECO:0000259" key="1">
    <source>
        <dbReference type="Pfam" id="PF08765"/>
    </source>
</evidence>
<protein>
    <recommendedName>
        <fullName evidence="1">Mor transcription activator domain-containing protein</fullName>
    </recommendedName>
</protein>
<evidence type="ECO:0000313" key="2">
    <source>
        <dbReference type="EMBL" id="RRH82296.1"/>
    </source>
</evidence>
<name>A0A3P3E898_9BURK</name>
<dbReference type="InterPro" id="IPR014875">
    <property type="entry name" value="Mor_transcription_activator"/>
</dbReference>
<proteinExistence type="predicted"/>
<dbReference type="EMBL" id="RQXU01000025">
    <property type="protein sequence ID" value="RRH82296.1"/>
    <property type="molecule type" value="Genomic_DNA"/>
</dbReference>
<dbReference type="Gene3D" id="1.10.10.60">
    <property type="entry name" value="Homeodomain-like"/>
    <property type="match status" value="1"/>
</dbReference>
<dbReference type="SUPFAM" id="SSF46689">
    <property type="entry name" value="Homeodomain-like"/>
    <property type="match status" value="1"/>
</dbReference>
<dbReference type="InterPro" id="IPR009057">
    <property type="entry name" value="Homeodomain-like_sf"/>
</dbReference>